<name>A0A8R1I1N8_CAEJA</name>
<comment type="function">
    <text evidence="1">Ethanolamine phosphate transferase involved in glycosylphosphatidylinositol-anchor biosynthesis. Transfers ethanolamine phosphate to the first alpha-1,4-linked mannose of the glycosylphosphatidylinositol precursor of GPI-anchor.</text>
</comment>
<evidence type="ECO:0000313" key="3">
    <source>
        <dbReference type="EnsemblMetazoa" id="CJA14589.1"/>
    </source>
</evidence>
<feature type="transmembrane region" description="Helical" evidence="1">
    <location>
        <begin position="165"/>
        <end position="197"/>
    </location>
</feature>
<dbReference type="EnsemblMetazoa" id="CJA14589.1">
    <property type="protein sequence ID" value="CJA14589.1"/>
    <property type="gene ID" value="WBGene00133793"/>
</dbReference>
<dbReference type="PANTHER" id="PTHR12250">
    <property type="entry name" value="PHOSPHATIDYLINOSITOL GLYCAN, CLASS N"/>
    <property type="match status" value="1"/>
</dbReference>
<dbReference type="AlphaFoldDB" id="A0A8R1I1N8"/>
<reference evidence="4" key="1">
    <citation type="submission" date="2010-08" db="EMBL/GenBank/DDBJ databases">
        <authorList>
            <consortium name="Caenorhabditis japonica Sequencing Consortium"/>
            <person name="Wilson R.K."/>
        </authorList>
    </citation>
    <scope>NUCLEOTIDE SEQUENCE [LARGE SCALE GENOMIC DNA]</scope>
    <source>
        <strain evidence="4">DF5081</strain>
    </source>
</reference>
<comment type="similarity">
    <text evidence="1">Belongs to the PIGG/PIGN/PIGO family. PIGN subfamily.</text>
</comment>
<feature type="transmembrane region" description="Helical" evidence="1">
    <location>
        <begin position="61"/>
        <end position="79"/>
    </location>
</feature>
<dbReference type="PANTHER" id="PTHR12250:SF0">
    <property type="entry name" value="GPI ETHANOLAMINE PHOSPHATE TRANSFERASE 1"/>
    <property type="match status" value="1"/>
</dbReference>
<evidence type="ECO:0000256" key="1">
    <source>
        <dbReference type="RuleBase" id="RU367138"/>
    </source>
</evidence>
<keyword evidence="4" id="KW-1185">Reference proteome</keyword>
<evidence type="ECO:0000259" key="2">
    <source>
        <dbReference type="Pfam" id="PF04987"/>
    </source>
</evidence>
<keyword evidence="1" id="KW-0472">Membrane</keyword>
<feature type="transmembrane region" description="Helical" evidence="1">
    <location>
        <begin position="134"/>
        <end position="153"/>
    </location>
</feature>
<dbReference type="InterPro" id="IPR017852">
    <property type="entry name" value="GPI_EtnP_transferase_1_C"/>
</dbReference>
<feature type="transmembrane region" description="Helical" evidence="1">
    <location>
        <begin position="99"/>
        <end position="122"/>
    </location>
</feature>
<protein>
    <recommendedName>
        <fullName evidence="1">GPI ethanolamine phosphate transferase 1</fullName>
        <ecNumber evidence="1">2.-.-.-</ecNumber>
    </recommendedName>
</protein>
<feature type="domain" description="GPI ethanolamine phosphate transferase 1 C-terminal" evidence="2">
    <location>
        <begin position="2"/>
        <end position="158"/>
    </location>
</feature>
<evidence type="ECO:0000313" key="4">
    <source>
        <dbReference type="Proteomes" id="UP000005237"/>
    </source>
</evidence>
<accession>A0A8R1I1N8</accession>
<reference evidence="3" key="2">
    <citation type="submission" date="2022-06" db="UniProtKB">
        <authorList>
            <consortium name="EnsemblMetazoa"/>
        </authorList>
    </citation>
    <scope>IDENTIFICATION</scope>
    <source>
        <strain evidence="3">DF5081</strain>
    </source>
</reference>
<keyword evidence="1" id="KW-0812">Transmembrane</keyword>
<sequence length="224" mass="25351">MFVPYSLLSISYESLFVLFFLLLLALFLRFEFAHLSDVELLQLKVDSVKNSTSIHVELRRALICVSLVLGTLFGTGNFASINSFNPSTLNLFISVFSPFTMAILLVLKLLLPILLVASTIAAIVRFSRHSIQRLCCFVLIFTDFMSMCFFHQLKDDGSWLDIGMSISQFIVSMCISLALLVLLSVSSHLMAMDFYLIRDRIWDRSRKNGVEFLAGKKYSDDESA</sequence>
<keyword evidence="1" id="KW-0808">Transferase</keyword>
<dbReference type="GO" id="GO:0006506">
    <property type="term" value="P:GPI anchor biosynthetic process"/>
    <property type="evidence" value="ECO:0007669"/>
    <property type="project" value="UniProtKB-KW"/>
</dbReference>
<proteinExistence type="inferred from homology"/>
<dbReference type="InterPro" id="IPR007070">
    <property type="entry name" value="GPI_EtnP_transferase_1"/>
</dbReference>
<keyword evidence="1" id="KW-1133">Transmembrane helix</keyword>
<dbReference type="EC" id="2.-.-.-" evidence="1"/>
<dbReference type="GO" id="GO:0005789">
    <property type="term" value="C:endoplasmic reticulum membrane"/>
    <property type="evidence" value="ECO:0007669"/>
    <property type="project" value="UniProtKB-SubCell"/>
</dbReference>
<dbReference type="GO" id="GO:0051377">
    <property type="term" value="F:mannose-ethanolamine phosphotransferase activity"/>
    <property type="evidence" value="ECO:0007669"/>
    <property type="project" value="UniProtKB-UniRule"/>
</dbReference>
<keyword evidence="1" id="KW-0256">Endoplasmic reticulum</keyword>
<organism evidence="3 4">
    <name type="scientific">Caenorhabditis japonica</name>
    <dbReference type="NCBI Taxonomy" id="281687"/>
    <lineage>
        <taxon>Eukaryota</taxon>
        <taxon>Metazoa</taxon>
        <taxon>Ecdysozoa</taxon>
        <taxon>Nematoda</taxon>
        <taxon>Chromadorea</taxon>
        <taxon>Rhabditida</taxon>
        <taxon>Rhabditina</taxon>
        <taxon>Rhabditomorpha</taxon>
        <taxon>Rhabditoidea</taxon>
        <taxon>Rhabditidae</taxon>
        <taxon>Peloderinae</taxon>
        <taxon>Caenorhabditis</taxon>
    </lineage>
</organism>
<feature type="transmembrane region" description="Helical" evidence="1">
    <location>
        <begin position="6"/>
        <end position="28"/>
    </location>
</feature>
<dbReference type="Proteomes" id="UP000005237">
    <property type="component" value="Unassembled WGS sequence"/>
</dbReference>
<dbReference type="Pfam" id="PF04987">
    <property type="entry name" value="PigN"/>
    <property type="match status" value="1"/>
</dbReference>
<comment type="subcellular location">
    <subcellularLocation>
        <location evidence="1">Endoplasmic reticulum membrane</location>
        <topology evidence="1">Multi-pass membrane protein</topology>
    </subcellularLocation>
</comment>
<comment type="pathway">
    <text evidence="1">Glycolipid biosynthesis; glycosylphosphatidylinositol-anchor biosynthesis.</text>
</comment>
<comment type="caution">
    <text evidence="1">Lacks conserved residue(s) required for the propagation of feature annotation.</text>
</comment>
<keyword evidence="1" id="KW-0337">GPI-anchor biosynthesis</keyword>